<keyword evidence="1" id="KW-0378">Hydrolase</keyword>
<proteinExistence type="predicted"/>
<keyword evidence="1" id="KW-0131">Cell cycle</keyword>
<gene>
    <name evidence="1" type="ORF">HELGO_WM58963</name>
</gene>
<dbReference type="EMBL" id="CACVAZ010000187">
    <property type="protein sequence ID" value="CAA6824928.1"/>
    <property type="molecule type" value="Genomic_DNA"/>
</dbReference>
<accession>A0A6S6UA29</accession>
<sequence>MKYLINFIEAKNVSKTKIFPHLKCSRQEAKILQYICRRFVKGIEETAVLDILQDNFEYESYDYLNYLSIIKKLMDMGWIVQISFGQVKVQEVSQLEVLNTSVAPTMSLLRLLEEGS</sequence>
<feature type="non-terminal residue" evidence="1">
    <location>
        <position position="116"/>
    </location>
</feature>
<dbReference type="GO" id="GO:0016787">
    <property type="term" value="F:hydrolase activity"/>
    <property type="evidence" value="ECO:0007669"/>
    <property type="project" value="UniProtKB-KW"/>
</dbReference>
<reference evidence="1" key="1">
    <citation type="submission" date="2020-01" db="EMBL/GenBank/DDBJ databases">
        <authorList>
            <person name="Meier V. D."/>
            <person name="Meier V D."/>
        </authorList>
    </citation>
    <scope>NUCLEOTIDE SEQUENCE</scope>
    <source>
        <strain evidence="1">HLG_WM_MAG_02</strain>
    </source>
</reference>
<protein>
    <submittedName>
        <fullName evidence="1">Cell division protein FtsH (EC)</fullName>
        <ecNumber evidence="1">3.4.24.-</ecNumber>
    </submittedName>
</protein>
<dbReference type="AlphaFoldDB" id="A0A6S6UA29"/>
<keyword evidence="1" id="KW-0132">Cell division</keyword>
<organism evidence="1">
    <name type="scientific">uncultured Sulfurovum sp</name>
    <dbReference type="NCBI Taxonomy" id="269237"/>
    <lineage>
        <taxon>Bacteria</taxon>
        <taxon>Pseudomonadati</taxon>
        <taxon>Campylobacterota</taxon>
        <taxon>Epsilonproteobacteria</taxon>
        <taxon>Campylobacterales</taxon>
        <taxon>Sulfurovaceae</taxon>
        <taxon>Sulfurovum</taxon>
        <taxon>environmental samples</taxon>
    </lineage>
</organism>
<evidence type="ECO:0000313" key="1">
    <source>
        <dbReference type="EMBL" id="CAA6824928.1"/>
    </source>
</evidence>
<name>A0A6S6UA29_9BACT</name>
<dbReference type="EC" id="3.4.24.-" evidence="1"/>
<dbReference type="GO" id="GO:0051301">
    <property type="term" value="P:cell division"/>
    <property type="evidence" value="ECO:0007669"/>
    <property type="project" value="UniProtKB-KW"/>
</dbReference>